<reference evidence="1 2" key="1">
    <citation type="journal article" date="2013" name="Genome Announc.">
        <title>Complete genome sequence of Myxococcus stipitatus strain DSM 14675, a fruiting myxobacterium.</title>
        <authorList>
            <person name="Huntley S."/>
            <person name="Kneip S."/>
            <person name="Treuner-Lange A."/>
            <person name="Sogaard-Andersen L."/>
        </authorList>
    </citation>
    <scope>NUCLEOTIDE SEQUENCE [LARGE SCALE GENOMIC DNA]</scope>
    <source>
        <strain evidence="2">DSM 14675 / JCM 12634 / Mx s8</strain>
    </source>
</reference>
<dbReference type="AlphaFoldDB" id="L7UP95"/>
<dbReference type="Proteomes" id="UP000011131">
    <property type="component" value="Chromosome"/>
</dbReference>
<gene>
    <name evidence="1" type="ordered locus">MYSTI_07067</name>
</gene>
<name>L7UP95_MYXSD</name>
<evidence type="ECO:0000313" key="1">
    <source>
        <dbReference type="EMBL" id="AGC48339.1"/>
    </source>
</evidence>
<accession>L7UP95</accession>
<dbReference type="HOGENOM" id="CLU_1903245_0_0_7"/>
<keyword evidence="2" id="KW-1185">Reference proteome</keyword>
<dbReference type="PATRIC" id="fig|1278073.3.peg.7176"/>
<dbReference type="KEGG" id="msd:MYSTI_07067"/>
<dbReference type="RefSeq" id="WP_015352593.1">
    <property type="nucleotide sequence ID" value="NC_020126.1"/>
</dbReference>
<dbReference type="EMBL" id="CP004025">
    <property type="protein sequence ID" value="AGC48339.1"/>
    <property type="molecule type" value="Genomic_DNA"/>
</dbReference>
<sequence length="145" mass="15792">MTPKTRDDIAGAEHDWLAVDQDGYVGFFSSAGGGYAPDAYLQDVDVHDTAISVLFDMEPRTSPVPAPGQSSTPDDYWQKMAARGVYAFDSSHHGGPYHLLASPLVPASLKTLPEEVARAANRITYKNLSFSTLSTVYEELLKKDP</sequence>
<dbReference type="OrthoDB" id="5526721at2"/>
<evidence type="ECO:0000313" key="2">
    <source>
        <dbReference type="Proteomes" id="UP000011131"/>
    </source>
</evidence>
<proteinExistence type="predicted"/>
<protein>
    <submittedName>
        <fullName evidence="1">Uncharacterized protein</fullName>
    </submittedName>
</protein>
<organism evidence="1 2">
    <name type="scientific">Myxococcus stipitatus (strain DSM 14675 / JCM 12634 / Mx s8)</name>
    <dbReference type="NCBI Taxonomy" id="1278073"/>
    <lineage>
        <taxon>Bacteria</taxon>
        <taxon>Pseudomonadati</taxon>
        <taxon>Myxococcota</taxon>
        <taxon>Myxococcia</taxon>
        <taxon>Myxococcales</taxon>
        <taxon>Cystobacterineae</taxon>
        <taxon>Myxococcaceae</taxon>
        <taxon>Myxococcus</taxon>
    </lineage>
</organism>
<dbReference type="STRING" id="1278073.MYSTI_07067"/>